<dbReference type="Gene3D" id="3.30.565.10">
    <property type="entry name" value="Histidine kinase-like ATPase, C-terminal domain"/>
    <property type="match status" value="1"/>
</dbReference>
<dbReference type="GO" id="GO:0016301">
    <property type="term" value="F:kinase activity"/>
    <property type="evidence" value="ECO:0007669"/>
    <property type="project" value="UniProtKB-KW"/>
</dbReference>
<proteinExistence type="predicted"/>
<evidence type="ECO:0000313" key="5">
    <source>
        <dbReference type="EMBL" id="AAO04598.1"/>
    </source>
</evidence>
<dbReference type="InterPro" id="IPR050482">
    <property type="entry name" value="Sensor_HK_TwoCompSys"/>
</dbReference>
<dbReference type="PATRIC" id="fig|176280.10.peg.976"/>
<evidence type="ECO:0000313" key="6">
    <source>
        <dbReference type="Proteomes" id="UP000001411"/>
    </source>
</evidence>
<evidence type="ECO:0000256" key="2">
    <source>
        <dbReference type="ARBA" id="ARBA00022777"/>
    </source>
</evidence>
<dbReference type="EMBL" id="AE015929">
    <property type="protein sequence ID" value="AAO04598.1"/>
    <property type="molecule type" value="Genomic_DNA"/>
</dbReference>
<keyword evidence="2" id="KW-0418">Kinase</keyword>
<dbReference type="Pfam" id="PF02518">
    <property type="entry name" value="HATPase_c"/>
    <property type="match status" value="1"/>
</dbReference>
<dbReference type="HOGENOM" id="CLU_2540939_0_0_9"/>
<dbReference type="PANTHER" id="PTHR24421">
    <property type="entry name" value="NITRATE/NITRITE SENSOR PROTEIN NARX-RELATED"/>
    <property type="match status" value="1"/>
</dbReference>
<accession>A0A0H2VG03</accession>
<evidence type="ECO:0000256" key="3">
    <source>
        <dbReference type="ARBA" id="ARBA00023012"/>
    </source>
</evidence>
<dbReference type="AlphaFoldDB" id="A0A0H2VG03"/>
<keyword evidence="1" id="KW-0808">Transferase</keyword>
<feature type="domain" description="Histidine kinase/HSP90-like ATPase" evidence="4">
    <location>
        <begin position="2"/>
        <end position="78"/>
    </location>
</feature>
<evidence type="ECO:0000256" key="1">
    <source>
        <dbReference type="ARBA" id="ARBA00022679"/>
    </source>
</evidence>
<name>A0A0H2VG03_STAES</name>
<dbReference type="InterPro" id="IPR003594">
    <property type="entry name" value="HATPase_dom"/>
</dbReference>
<dbReference type="eggNOG" id="COG4585">
    <property type="taxonomic scope" value="Bacteria"/>
</dbReference>
<dbReference type="InterPro" id="IPR036890">
    <property type="entry name" value="HATPase_C_sf"/>
</dbReference>
<gene>
    <name evidence="5" type="ordered locus">SE_1001</name>
</gene>
<dbReference type="PANTHER" id="PTHR24421:SF63">
    <property type="entry name" value="SENSOR HISTIDINE KINASE DESK"/>
    <property type="match status" value="1"/>
</dbReference>
<dbReference type="CDD" id="cd16917">
    <property type="entry name" value="HATPase_UhpB-NarQ-NarX-like"/>
    <property type="match status" value="1"/>
</dbReference>
<keyword evidence="3" id="KW-0902">Two-component regulatory system</keyword>
<dbReference type="Proteomes" id="UP000001411">
    <property type="component" value="Chromosome"/>
</dbReference>
<reference evidence="5 6" key="1">
    <citation type="journal article" date="2003" name="Mol. Microbiol.">
        <title>Genome-based analysis of virulence genes in a non-biofilm-forming Staphylococcus epidermidis strain (ATCC 12228).</title>
        <authorList>
            <person name="Zhang Y.Q."/>
            <person name="Ren S.X."/>
            <person name="Li H.L."/>
            <person name="Wang Y.X."/>
            <person name="Fu G."/>
            <person name="Yang J."/>
            <person name="Qin Z.Q."/>
            <person name="Miao Y.G."/>
            <person name="Wang W.Y."/>
            <person name="Chen R.S."/>
            <person name="Shen Y."/>
            <person name="Chen Z."/>
            <person name="Yuan Z.H."/>
            <person name="Zhao G.P."/>
            <person name="Qu D."/>
            <person name="Danchin A."/>
            <person name="Wen Y.M."/>
        </authorList>
    </citation>
    <scope>NUCLEOTIDE SEQUENCE [LARGE SCALE GENOMIC DNA]</scope>
    <source>
        <strain evidence="6">ATCC 12228 / FDA PCI 1200</strain>
    </source>
</reference>
<dbReference type="KEGG" id="sep:SE_1001"/>
<sequence length="83" mass="9294">MIFREAINNVIKHAHATEVIGELKVHEHQIILKIKDNGVGIENEDASNLKSIKERVDYLNGKLIVQSNNGTLIIVEIPRGDLL</sequence>
<dbReference type="GO" id="GO:0000160">
    <property type="term" value="P:phosphorelay signal transduction system"/>
    <property type="evidence" value="ECO:0007669"/>
    <property type="project" value="UniProtKB-KW"/>
</dbReference>
<protein>
    <recommendedName>
        <fullName evidence="4">Histidine kinase/HSP90-like ATPase domain-containing protein</fullName>
    </recommendedName>
</protein>
<organism evidence="5 6">
    <name type="scientific">Staphylococcus epidermidis (strain ATCC 12228 / FDA PCI 1200)</name>
    <dbReference type="NCBI Taxonomy" id="176280"/>
    <lineage>
        <taxon>Bacteria</taxon>
        <taxon>Bacillati</taxon>
        <taxon>Bacillota</taxon>
        <taxon>Bacilli</taxon>
        <taxon>Bacillales</taxon>
        <taxon>Staphylococcaceae</taxon>
        <taxon>Staphylococcus</taxon>
    </lineage>
</organism>
<evidence type="ECO:0000259" key="4">
    <source>
        <dbReference type="Pfam" id="PF02518"/>
    </source>
</evidence>
<dbReference type="SUPFAM" id="SSF55874">
    <property type="entry name" value="ATPase domain of HSP90 chaperone/DNA topoisomerase II/histidine kinase"/>
    <property type="match status" value="1"/>
</dbReference>
<dbReference type="OrthoDB" id="9797605at2"/>